<dbReference type="Gene3D" id="3.30.70.1230">
    <property type="entry name" value="Nucleotide cyclase"/>
    <property type="match status" value="1"/>
</dbReference>
<protein>
    <submittedName>
        <fullName evidence="1">Adenylate cyclase</fullName>
    </submittedName>
</protein>
<proteinExistence type="predicted"/>
<accession>A0A0U1DIV8</accession>
<evidence type="ECO:0000313" key="2">
    <source>
        <dbReference type="Proteomes" id="UP000199601"/>
    </source>
</evidence>
<gene>
    <name evidence="1" type="ORF">BN000_03845</name>
</gene>
<dbReference type="AlphaFoldDB" id="A0A0U1DIV8"/>
<evidence type="ECO:0000313" key="1">
    <source>
        <dbReference type="EMBL" id="CQD17452.1"/>
    </source>
</evidence>
<dbReference type="STRING" id="761804.BN000_03845"/>
<dbReference type="Proteomes" id="UP000199601">
    <property type="component" value="Unassembled WGS sequence"/>
</dbReference>
<sequence length="77" mass="7848">MLAINGDYFGSPVNLAARLVGAAAPCQVLADSALREQLPDWPATARGPFDLKGFDDPVIAFELHGGRAAGVGAGPAD</sequence>
<organism evidence="1 2">
    <name type="scientific">Mycobacterium europaeum</name>
    <dbReference type="NCBI Taxonomy" id="761804"/>
    <lineage>
        <taxon>Bacteria</taxon>
        <taxon>Bacillati</taxon>
        <taxon>Actinomycetota</taxon>
        <taxon>Actinomycetes</taxon>
        <taxon>Mycobacteriales</taxon>
        <taxon>Mycobacteriaceae</taxon>
        <taxon>Mycobacterium</taxon>
        <taxon>Mycobacterium simiae complex</taxon>
    </lineage>
</organism>
<dbReference type="EMBL" id="CTEC01000002">
    <property type="protein sequence ID" value="CQD17452.1"/>
    <property type="molecule type" value="Genomic_DNA"/>
</dbReference>
<dbReference type="InterPro" id="IPR029787">
    <property type="entry name" value="Nucleotide_cyclase"/>
</dbReference>
<reference evidence="2" key="1">
    <citation type="submission" date="2015-03" db="EMBL/GenBank/DDBJ databases">
        <authorList>
            <person name="Urmite Genomes"/>
        </authorList>
    </citation>
    <scope>NUCLEOTIDE SEQUENCE [LARGE SCALE GENOMIC DNA]</scope>
    <source>
        <strain evidence="2">CSUR P1344</strain>
    </source>
</reference>
<name>A0A0U1DIV8_9MYCO</name>
<dbReference type="SUPFAM" id="SSF55073">
    <property type="entry name" value="Nucleotide cyclase"/>
    <property type="match status" value="1"/>
</dbReference>
<keyword evidence="2" id="KW-1185">Reference proteome</keyword>